<dbReference type="OrthoDB" id="2437594at2"/>
<proteinExistence type="predicted"/>
<comment type="caution">
    <text evidence="1">The sequence shown here is derived from an EMBL/GenBank/DDBJ whole genome shotgun (WGS) entry which is preliminary data.</text>
</comment>
<keyword evidence="2" id="KW-1185">Reference proteome</keyword>
<dbReference type="EMBL" id="RRCT01000007">
    <property type="protein sequence ID" value="RQW74765.1"/>
    <property type="molecule type" value="Genomic_DNA"/>
</dbReference>
<reference evidence="1 2" key="1">
    <citation type="journal article" date="2013" name="J. Microbiol.">
        <title>Lysinibacillus chungkukjangi sp. nov., isolated from Chungkukjang, Korean fermented soybean food.</title>
        <authorList>
            <person name="Kim S.J."/>
            <person name="Jang Y.H."/>
            <person name="Hamada M."/>
            <person name="Ahn J.H."/>
            <person name="Weon H.Y."/>
            <person name="Suzuki K."/>
            <person name="Whang K.S."/>
            <person name="Kwon S.W."/>
        </authorList>
    </citation>
    <scope>NUCLEOTIDE SEQUENCE [LARGE SCALE GENOMIC DNA]</scope>
    <source>
        <strain evidence="1 2">MCCC 1A12701</strain>
    </source>
</reference>
<sequence>MKLYISFLHKLIVFSILMFVLNNGTIYANLDDTAPTLEETFTEAGYKSVSEAVKEFEDHFKTEVSLPKMEPSIVFTHRFGKFFDDPNYDMNDALSIHFLNERTPENHFKVDIRPIQNKLFFNDRSKQQELTLSNGQQAIYFENDLFNFLVFENEHWQFMFGIDKKVSNKVTKEELVKIANSI</sequence>
<evidence type="ECO:0000313" key="1">
    <source>
        <dbReference type="EMBL" id="RQW74765.1"/>
    </source>
</evidence>
<protein>
    <submittedName>
        <fullName evidence="1">Carbon monoxide dehydrogenase</fullName>
    </submittedName>
</protein>
<accession>A0A3N9UF51</accession>
<gene>
    <name evidence="1" type="ORF">EBB45_09175</name>
</gene>
<name>A0A3N9UF51_9BACI</name>
<dbReference type="AlphaFoldDB" id="A0A3N9UF51"/>
<dbReference type="Proteomes" id="UP000274033">
    <property type="component" value="Unassembled WGS sequence"/>
</dbReference>
<evidence type="ECO:0000313" key="2">
    <source>
        <dbReference type="Proteomes" id="UP000274033"/>
    </source>
</evidence>
<organism evidence="1 2">
    <name type="scientific">Lysinibacillus composti</name>
    <dbReference type="NCBI Taxonomy" id="720633"/>
    <lineage>
        <taxon>Bacteria</taxon>
        <taxon>Bacillati</taxon>
        <taxon>Bacillota</taxon>
        <taxon>Bacilli</taxon>
        <taxon>Bacillales</taxon>
        <taxon>Bacillaceae</taxon>
        <taxon>Lysinibacillus</taxon>
    </lineage>
</organism>